<evidence type="ECO:0000313" key="2">
    <source>
        <dbReference type="Proteomes" id="UP000602510"/>
    </source>
</evidence>
<dbReference type="EMBL" id="WSZM01000239">
    <property type="protein sequence ID" value="KAF4037415.1"/>
    <property type="molecule type" value="Genomic_DNA"/>
</dbReference>
<reference evidence="1" key="1">
    <citation type="submission" date="2020-04" db="EMBL/GenBank/DDBJ databases">
        <title>Hybrid Assembly of Korean Phytophthora infestans isolates.</title>
        <authorList>
            <person name="Prokchorchik M."/>
            <person name="Lee Y."/>
            <person name="Seo J."/>
            <person name="Cho J.-H."/>
            <person name="Park Y.-E."/>
            <person name="Jang D.-C."/>
            <person name="Im J.-S."/>
            <person name="Choi J.-G."/>
            <person name="Park H.-J."/>
            <person name="Lee G.-B."/>
            <person name="Lee Y.-G."/>
            <person name="Hong S.-Y."/>
            <person name="Cho K."/>
            <person name="Sohn K.H."/>
        </authorList>
    </citation>
    <scope>NUCLEOTIDE SEQUENCE</scope>
    <source>
        <strain evidence="1">KR_1_A1</strain>
    </source>
</reference>
<keyword evidence="2" id="KW-1185">Reference proteome</keyword>
<sequence length="93" mass="10165">MEQVGSAFDIPEFHLIARQFHARRDDSLQSQFVATRKAMAEQASSVADGILHQGFGVVQKLKPADTASKSDPTMMDRLTEAVSSGLLIQESTM</sequence>
<evidence type="ECO:0000313" key="1">
    <source>
        <dbReference type="EMBL" id="KAF4037415.1"/>
    </source>
</evidence>
<gene>
    <name evidence="1" type="ORF">GN244_ATG10457</name>
</gene>
<dbReference type="AlphaFoldDB" id="A0A833WJ39"/>
<name>A0A833WJ39_PHYIN</name>
<accession>A0A833WJ39</accession>
<organism evidence="1 2">
    <name type="scientific">Phytophthora infestans</name>
    <name type="common">Potato late blight agent</name>
    <name type="synonym">Botrytis infestans</name>
    <dbReference type="NCBI Taxonomy" id="4787"/>
    <lineage>
        <taxon>Eukaryota</taxon>
        <taxon>Sar</taxon>
        <taxon>Stramenopiles</taxon>
        <taxon>Oomycota</taxon>
        <taxon>Peronosporomycetes</taxon>
        <taxon>Peronosporales</taxon>
        <taxon>Peronosporaceae</taxon>
        <taxon>Phytophthora</taxon>
    </lineage>
</organism>
<protein>
    <submittedName>
        <fullName evidence="1">Uncharacterized protein</fullName>
    </submittedName>
</protein>
<comment type="caution">
    <text evidence="1">The sequence shown here is derived from an EMBL/GenBank/DDBJ whole genome shotgun (WGS) entry which is preliminary data.</text>
</comment>
<dbReference type="Proteomes" id="UP000602510">
    <property type="component" value="Unassembled WGS sequence"/>
</dbReference>
<proteinExistence type="predicted"/>